<name>A0A1X6MKQ7_9APHY</name>
<evidence type="ECO:0000313" key="2">
    <source>
        <dbReference type="Proteomes" id="UP000194127"/>
    </source>
</evidence>
<proteinExistence type="predicted"/>
<protein>
    <submittedName>
        <fullName evidence="1">Uncharacterized protein</fullName>
    </submittedName>
</protein>
<dbReference type="AlphaFoldDB" id="A0A1X6MKQ7"/>
<organism evidence="1 2">
    <name type="scientific">Postia placenta MAD-698-R-SB12</name>
    <dbReference type="NCBI Taxonomy" id="670580"/>
    <lineage>
        <taxon>Eukaryota</taxon>
        <taxon>Fungi</taxon>
        <taxon>Dikarya</taxon>
        <taxon>Basidiomycota</taxon>
        <taxon>Agaricomycotina</taxon>
        <taxon>Agaricomycetes</taxon>
        <taxon>Polyporales</taxon>
        <taxon>Adustoporiaceae</taxon>
        <taxon>Rhodonia</taxon>
    </lineage>
</organism>
<keyword evidence="2" id="KW-1185">Reference proteome</keyword>
<evidence type="ECO:0000313" key="1">
    <source>
        <dbReference type="EMBL" id="OSX56826.1"/>
    </source>
</evidence>
<dbReference type="Proteomes" id="UP000194127">
    <property type="component" value="Unassembled WGS sequence"/>
</dbReference>
<dbReference type="GeneID" id="36322161"/>
<accession>A0A1X6MKQ7</accession>
<gene>
    <name evidence="1" type="ORF">POSPLADRAFT_1037283</name>
</gene>
<dbReference type="RefSeq" id="XP_024333620.1">
    <property type="nucleotide sequence ID" value="XM_024477211.1"/>
</dbReference>
<sequence>MHRNNDSGGNISFCNARSIGGDAATGGAYASTGNSGGNNNNTVGSNNAIPTKTVTHTIYGNQASHVLPEADFGESCYTIALLCIAEEISAQDFALLSGSARHGEAEKVANITVIYTKDKKVINLFRRRRHSSAPVVASILVD</sequence>
<dbReference type="EMBL" id="KZ110611">
    <property type="protein sequence ID" value="OSX56826.1"/>
    <property type="molecule type" value="Genomic_DNA"/>
</dbReference>
<reference evidence="1 2" key="1">
    <citation type="submission" date="2017-04" db="EMBL/GenBank/DDBJ databases">
        <title>Genome Sequence of the Model Brown-Rot Fungus Postia placenta SB12.</title>
        <authorList>
            <consortium name="DOE Joint Genome Institute"/>
            <person name="Gaskell J."/>
            <person name="Kersten P."/>
            <person name="Larrondo L.F."/>
            <person name="Canessa P."/>
            <person name="Martinez D."/>
            <person name="Hibbett D."/>
            <person name="Schmoll M."/>
            <person name="Kubicek C.P."/>
            <person name="Martinez A.T."/>
            <person name="Yadav J."/>
            <person name="Master E."/>
            <person name="Magnuson J.K."/>
            <person name="James T."/>
            <person name="Yaver D."/>
            <person name="Berka R."/>
            <person name="Labutti K."/>
            <person name="Lipzen A."/>
            <person name="Aerts A."/>
            <person name="Barry K."/>
            <person name="Henrissat B."/>
            <person name="Blanchette R."/>
            <person name="Grigoriev I."/>
            <person name="Cullen D."/>
        </authorList>
    </citation>
    <scope>NUCLEOTIDE SEQUENCE [LARGE SCALE GENOMIC DNA]</scope>
    <source>
        <strain evidence="1 2">MAD-698-R-SB12</strain>
    </source>
</reference>
<dbReference type="OrthoDB" id="10322001at2759"/>